<name>A0A392VDM4_9FABA</name>
<evidence type="ECO:0000313" key="1">
    <source>
        <dbReference type="EMBL" id="MCI86478.1"/>
    </source>
</evidence>
<dbReference type="EMBL" id="LXQA011141810">
    <property type="protein sequence ID" value="MCI86478.1"/>
    <property type="molecule type" value="Genomic_DNA"/>
</dbReference>
<dbReference type="AlphaFoldDB" id="A0A392VDM4"/>
<accession>A0A392VDM4</accession>
<dbReference type="Proteomes" id="UP000265520">
    <property type="component" value="Unassembled WGS sequence"/>
</dbReference>
<protein>
    <submittedName>
        <fullName evidence="1">Uncharacterized protein</fullName>
    </submittedName>
</protein>
<evidence type="ECO:0000313" key="2">
    <source>
        <dbReference type="Proteomes" id="UP000265520"/>
    </source>
</evidence>
<comment type="caution">
    <text evidence="1">The sequence shown here is derived from an EMBL/GenBank/DDBJ whole genome shotgun (WGS) entry which is preliminary data.</text>
</comment>
<sequence>QCNPDGLDKWCGIKSPPYTTTVMTALGNTAVC</sequence>
<proteinExistence type="predicted"/>
<feature type="non-terminal residue" evidence="1">
    <location>
        <position position="1"/>
    </location>
</feature>
<organism evidence="1 2">
    <name type="scientific">Trifolium medium</name>
    <dbReference type="NCBI Taxonomy" id="97028"/>
    <lineage>
        <taxon>Eukaryota</taxon>
        <taxon>Viridiplantae</taxon>
        <taxon>Streptophyta</taxon>
        <taxon>Embryophyta</taxon>
        <taxon>Tracheophyta</taxon>
        <taxon>Spermatophyta</taxon>
        <taxon>Magnoliopsida</taxon>
        <taxon>eudicotyledons</taxon>
        <taxon>Gunneridae</taxon>
        <taxon>Pentapetalae</taxon>
        <taxon>rosids</taxon>
        <taxon>fabids</taxon>
        <taxon>Fabales</taxon>
        <taxon>Fabaceae</taxon>
        <taxon>Papilionoideae</taxon>
        <taxon>50 kb inversion clade</taxon>
        <taxon>NPAAA clade</taxon>
        <taxon>Hologalegina</taxon>
        <taxon>IRL clade</taxon>
        <taxon>Trifolieae</taxon>
        <taxon>Trifolium</taxon>
    </lineage>
</organism>
<reference evidence="1 2" key="1">
    <citation type="journal article" date="2018" name="Front. Plant Sci.">
        <title>Red Clover (Trifolium pratense) and Zigzag Clover (T. medium) - A Picture of Genomic Similarities and Differences.</title>
        <authorList>
            <person name="Dluhosova J."/>
            <person name="Istvanek J."/>
            <person name="Nedelnik J."/>
            <person name="Repkova J."/>
        </authorList>
    </citation>
    <scope>NUCLEOTIDE SEQUENCE [LARGE SCALE GENOMIC DNA]</scope>
    <source>
        <strain evidence="2">cv. 10/8</strain>
        <tissue evidence="1">Leaf</tissue>
    </source>
</reference>
<keyword evidence="2" id="KW-1185">Reference proteome</keyword>